<evidence type="ECO:0000313" key="2">
    <source>
        <dbReference type="Proteomes" id="UP000182915"/>
    </source>
</evidence>
<dbReference type="RefSeq" id="WP_083409332.1">
    <property type="nucleotide sequence ID" value="NZ_LT629971.1"/>
</dbReference>
<reference evidence="2" key="1">
    <citation type="submission" date="2016-10" db="EMBL/GenBank/DDBJ databases">
        <authorList>
            <person name="Varghese N."/>
            <person name="Submissions S."/>
        </authorList>
    </citation>
    <scope>NUCLEOTIDE SEQUENCE [LARGE SCALE GENOMIC DNA]</scope>
    <source>
        <strain evidence="2">DSM 45405</strain>
    </source>
</reference>
<sequence>MNEFILELLLLLPALCLFAVRIAMHIGRDAQEIASIMEEAAPSEEKYTSVWHDPGTGSAHGDTYFLTDNRVAPD</sequence>
<proteinExistence type="predicted"/>
<evidence type="ECO:0000313" key="1">
    <source>
        <dbReference type="EMBL" id="SEH84703.1"/>
    </source>
</evidence>
<dbReference type="STRING" id="370526.SAMN04489835_4836"/>
<organism evidence="1 2">
    <name type="scientific">Mycolicibacterium rutilum</name>
    <name type="common">Mycobacterium rutilum</name>
    <dbReference type="NCBI Taxonomy" id="370526"/>
    <lineage>
        <taxon>Bacteria</taxon>
        <taxon>Bacillati</taxon>
        <taxon>Actinomycetota</taxon>
        <taxon>Actinomycetes</taxon>
        <taxon>Mycobacteriales</taxon>
        <taxon>Mycobacteriaceae</taxon>
        <taxon>Mycolicibacterium</taxon>
    </lineage>
</organism>
<protein>
    <submittedName>
        <fullName evidence="1">Uncharacterized protein</fullName>
    </submittedName>
</protein>
<dbReference type="Proteomes" id="UP000182915">
    <property type="component" value="Chromosome I"/>
</dbReference>
<accession>A0A1H6L8A5</accession>
<name>A0A1H6L8A5_MYCRU</name>
<dbReference type="EMBL" id="LT629971">
    <property type="protein sequence ID" value="SEH84703.1"/>
    <property type="molecule type" value="Genomic_DNA"/>
</dbReference>
<keyword evidence="2" id="KW-1185">Reference proteome</keyword>
<dbReference type="AlphaFoldDB" id="A0A1H6L8A5"/>
<dbReference type="OrthoDB" id="3650427at2"/>
<gene>
    <name evidence="1" type="ORF">SAMN04489835_4836</name>
</gene>